<organism evidence="5 6">
    <name type="scientific">Nematostella vectensis</name>
    <name type="common">Starlet sea anemone</name>
    <dbReference type="NCBI Taxonomy" id="45351"/>
    <lineage>
        <taxon>Eukaryota</taxon>
        <taxon>Metazoa</taxon>
        <taxon>Cnidaria</taxon>
        <taxon>Anthozoa</taxon>
        <taxon>Hexacorallia</taxon>
        <taxon>Actiniaria</taxon>
        <taxon>Edwardsiidae</taxon>
        <taxon>Nematostella</taxon>
    </lineage>
</organism>
<name>A7SDR1_NEMVE</name>
<dbReference type="HOGENOM" id="CLU_049381_0_0_1"/>
<dbReference type="EMBL" id="DS469632">
    <property type="protein sequence ID" value="EDO38155.1"/>
    <property type="molecule type" value="Genomic_DNA"/>
</dbReference>
<gene>
    <name evidence="5" type="ORF">NEMVEDRAFT_v1g244550</name>
</gene>
<feature type="domain" description="DUF4200" evidence="4">
    <location>
        <begin position="6"/>
        <end position="117"/>
    </location>
</feature>
<dbReference type="InterPro" id="IPR051147">
    <property type="entry name" value="CFAP_domain-containing"/>
</dbReference>
<keyword evidence="1 2" id="KW-0175">Coiled coil</keyword>
<dbReference type="eggNOG" id="ENOG502QPVT">
    <property type="taxonomic scope" value="Eukaryota"/>
</dbReference>
<evidence type="ECO:0000256" key="3">
    <source>
        <dbReference type="SAM" id="MobiDB-lite"/>
    </source>
</evidence>
<protein>
    <recommendedName>
        <fullName evidence="4">DUF4200 domain-containing protein</fullName>
    </recommendedName>
</protein>
<proteinExistence type="predicted"/>
<dbReference type="PANTHER" id="PTHR21683:SF18">
    <property type="entry name" value="COILED-COIL DOMAIN-CONTAINING PROTEIN 42 HOMOLOG"/>
    <property type="match status" value="1"/>
</dbReference>
<accession>A7SDR1</accession>
<feature type="compositionally biased region" description="Basic and acidic residues" evidence="3">
    <location>
        <begin position="348"/>
        <end position="359"/>
    </location>
</feature>
<dbReference type="AlphaFoldDB" id="A7SDR1"/>
<sequence length="359" mass="41505">MAESDKYKLELEEQKKNVFVTQLREEDDEDVETRKYQVVNEIRDRVGKFEKFIKENEAKRRRAVQKYQTELKLKDQKSKEEEILAAELQQLKARKHSLEAKIAKYSVYEKYLLKVLDFLPEDYLEASDSMLMGIMMRFRTLSATNHTLMQMLSDKADGVEQSQQKLLDMNNNHTQHLVLINSELAHLQQILEETSQKNAELDQLLINNKTTVRHQTSGKLLETGLKTFQSTLLLKKQLEVEKVQEDLEIKRQHEILGRIQLAINNISERCQRRVLVPVETLDYDTKLHLIQDHISEYNDICRLAKPSEGGPLSTDGPVSSASILKKDARTVKTQESALKSGGARGRHPHQELRFAADVK</sequence>
<dbReference type="Pfam" id="PF13863">
    <property type="entry name" value="DUF4200"/>
    <property type="match status" value="1"/>
</dbReference>
<dbReference type="InParanoid" id="A7SDR1"/>
<dbReference type="GO" id="GO:0005856">
    <property type="term" value="C:cytoskeleton"/>
    <property type="evidence" value="ECO:0007669"/>
    <property type="project" value="UniProtKB-ARBA"/>
</dbReference>
<dbReference type="STRING" id="45351.A7SDR1"/>
<evidence type="ECO:0000256" key="1">
    <source>
        <dbReference type="ARBA" id="ARBA00023054"/>
    </source>
</evidence>
<evidence type="ECO:0000256" key="2">
    <source>
        <dbReference type="SAM" id="Coils"/>
    </source>
</evidence>
<dbReference type="PhylomeDB" id="A7SDR1"/>
<evidence type="ECO:0000313" key="5">
    <source>
        <dbReference type="EMBL" id="EDO38155.1"/>
    </source>
</evidence>
<evidence type="ECO:0000259" key="4">
    <source>
        <dbReference type="Pfam" id="PF13863"/>
    </source>
</evidence>
<dbReference type="InterPro" id="IPR025252">
    <property type="entry name" value="DUF4200"/>
</dbReference>
<reference evidence="5 6" key="1">
    <citation type="journal article" date="2007" name="Science">
        <title>Sea anemone genome reveals ancestral eumetazoan gene repertoire and genomic organization.</title>
        <authorList>
            <person name="Putnam N.H."/>
            <person name="Srivastava M."/>
            <person name="Hellsten U."/>
            <person name="Dirks B."/>
            <person name="Chapman J."/>
            <person name="Salamov A."/>
            <person name="Terry A."/>
            <person name="Shapiro H."/>
            <person name="Lindquist E."/>
            <person name="Kapitonov V.V."/>
            <person name="Jurka J."/>
            <person name="Genikhovich G."/>
            <person name="Grigoriev I.V."/>
            <person name="Lucas S.M."/>
            <person name="Steele R.E."/>
            <person name="Finnerty J.R."/>
            <person name="Technau U."/>
            <person name="Martindale M.Q."/>
            <person name="Rokhsar D.S."/>
        </authorList>
    </citation>
    <scope>NUCLEOTIDE SEQUENCE [LARGE SCALE GENOMIC DNA]</scope>
    <source>
        <strain evidence="6">CH2 X CH6</strain>
    </source>
</reference>
<feature type="coiled-coil region" evidence="2">
    <location>
        <begin position="74"/>
        <end position="101"/>
    </location>
</feature>
<feature type="region of interest" description="Disordered" evidence="3">
    <location>
        <begin position="308"/>
        <end position="359"/>
    </location>
</feature>
<keyword evidence="6" id="KW-1185">Reference proteome</keyword>
<evidence type="ECO:0000313" key="6">
    <source>
        <dbReference type="Proteomes" id="UP000001593"/>
    </source>
</evidence>
<dbReference type="PANTHER" id="PTHR21683">
    <property type="entry name" value="COILED-COIL DOMAIN-CONTAINING PROTEIN 42 LIKE-2-LIKE-RELATED"/>
    <property type="match status" value="1"/>
</dbReference>
<dbReference type="Proteomes" id="UP000001593">
    <property type="component" value="Unassembled WGS sequence"/>
</dbReference>